<sequence length="33" mass="3842">MKDRIDPRYAKLVPVWREAQQTAHGFITLSRTG</sequence>
<proteinExistence type="predicted"/>
<reference evidence="1 2" key="1">
    <citation type="submission" date="2020-04" db="EMBL/GenBank/DDBJ databases">
        <title>Characterization and engineering of Streptomyces griseofuscus DSM40191 as a potential heterologous host for expression of BGCs.</title>
        <authorList>
            <person name="Gren T."/>
            <person name="Whitford C.M."/>
            <person name="Mohite O.S."/>
            <person name="Joergensen T.S."/>
            <person name="Nielsen J.B."/>
            <person name="Lee S.Y."/>
            <person name="Weber T."/>
        </authorList>
    </citation>
    <scope>NUCLEOTIDE SEQUENCE [LARGE SCALE GENOMIC DNA]</scope>
    <source>
        <strain evidence="1 2">DSM 40191</strain>
    </source>
</reference>
<dbReference type="KEGG" id="sgf:HEP81_06546"/>
<evidence type="ECO:0000313" key="1">
    <source>
        <dbReference type="EMBL" id="QNT96781.1"/>
    </source>
</evidence>
<dbReference type="EMBL" id="CP051006">
    <property type="protein sequence ID" value="QNT96781.1"/>
    <property type="molecule type" value="Genomic_DNA"/>
</dbReference>
<gene>
    <name evidence="1" type="ORF">HEP81_06546</name>
</gene>
<organism evidence="1 2">
    <name type="scientific">Streptomyces griseofuscus</name>
    <dbReference type="NCBI Taxonomy" id="146922"/>
    <lineage>
        <taxon>Bacteria</taxon>
        <taxon>Bacillati</taxon>
        <taxon>Actinomycetota</taxon>
        <taxon>Actinomycetes</taxon>
        <taxon>Kitasatosporales</taxon>
        <taxon>Streptomycetaceae</taxon>
        <taxon>Streptomyces</taxon>
    </lineage>
</organism>
<evidence type="ECO:0000313" key="2">
    <source>
        <dbReference type="Proteomes" id="UP000516422"/>
    </source>
</evidence>
<name>A0A7H1Q901_9ACTN</name>
<dbReference type="Proteomes" id="UP000516422">
    <property type="component" value="Chromosome"/>
</dbReference>
<dbReference type="AlphaFoldDB" id="A0A7H1Q901"/>
<protein>
    <submittedName>
        <fullName evidence="1">Uncharacterized protein</fullName>
    </submittedName>
</protein>
<accession>A0A7H1Q901</accession>